<dbReference type="PANTHER" id="PTHR36851:SF1">
    <property type="entry name" value="GLYCO_TRANS_2-LIKE DOMAIN-CONTAINING PROTEIN"/>
    <property type="match status" value="1"/>
</dbReference>
<feature type="compositionally biased region" description="Basic and acidic residues" evidence="1">
    <location>
        <begin position="843"/>
        <end position="889"/>
    </location>
</feature>
<feature type="compositionally biased region" description="Basic and acidic residues" evidence="1">
    <location>
        <begin position="1001"/>
        <end position="1010"/>
    </location>
</feature>
<dbReference type="AlphaFoldDB" id="A0AAD9I972"/>
<organism evidence="3 4">
    <name type="scientific">Phyllachora maydis</name>
    <dbReference type="NCBI Taxonomy" id="1825666"/>
    <lineage>
        <taxon>Eukaryota</taxon>
        <taxon>Fungi</taxon>
        <taxon>Dikarya</taxon>
        <taxon>Ascomycota</taxon>
        <taxon>Pezizomycotina</taxon>
        <taxon>Sordariomycetes</taxon>
        <taxon>Sordariomycetidae</taxon>
        <taxon>Phyllachorales</taxon>
        <taxon>Phyllachoraceae</taxon>
        <taxon>Phyllachora</taxon>
    </lineage>
</organism>
<keyword evidence="4" id="KW-1185">Reference proteome</keyword>
<gene>
    <name evidence="3" type="ORF">P8C59_007204</name>
</gene>
<feature type="domain" description="Glycosyltransferase 2-like" evidence="2">
    <location>
        <begin position="196"/>
        <end position="388"/>
    </location>
</feature>
<dbReference type="EMBL" id="JAQQPM010000006">
    <property type="protein sequence ID" value="KAK2072875.1"/>
    <property type="molecule type" value="Genomic_DNA"/>
</dbReference>
<feature type="compositionally biased region" description="Basic and acidic residues" evidence="1">
    <location>
        <begin position="910"/>
        <end position="919"/>
    </location>
</feature>
<dbReference type="Pfam" id="PF13632">
    <property type="entry name" value="Glyco_trans_2_3"/>
    <property type="match status" value="1"/>
</dbReference>
<feature type="compositionally biased region" description="Polar residues" evidence="1">
    <location>
        <begin position="890"/>
        <end position="903"/>
    </location>
</feature>
<dbReference type="InterPro" id="IPR001173">
    <property type="entry name" value="Glyco_trans_2-like"/>
</dbReference>
<evidence type="ECO:0000313" key="3">
    <source>
        <dbReference type="EMBL" id="KAK2072875.1"/>
    </source>
</evidence>
<feature type="compositionally biased region" description="Acidic residues" evidence="1">
    <location>
        <begin position="833"/>
        <end position="842"/>
    </location>
</feature>
<feature type="compositionally biased region" description="Basic and acidic residues" evidence="1">
    <location>
        <begin position="937"/>
        <end position="947"/>
    </location>
</feature>
<dbReference type="SUPFAM" id="SSF53448">
    <property type="entry name" value="Nucleotide-diphospho-sugar transferases"/>
    <property type="match status" value="1"/>
</dbReference>
<evidence type="ECO:0000313" key="4">
    <source>
        <dbReference type="Proteomes" id="UP001217918"/>
    </source>
</evidence>
<comment type="caution">
    <text evidence="3">The sequence shown here is derived from an EMBL/GenBank/DDBJ whole genome shotgun (WGS) entry which is preliminary data.</text>
</comment>
<feature type="compositionally biased region" description="Acidic residues" evidence="1">
    <location>
        <begin position="790"/>
        <end position="800"/>
    </location>
</feature>
<protein>
    <recommendedName>
        <fullName evidence="2">Glycosyltransferase 2-like domain-containing protein</fullName>
    </recommendedName>
</protein>
<evidence type="ECO:0000256" key="1">
    <source>
        <dbReference type="SAM" id="MobiDB-lite"/>
    </source>
</evidence>
<feature type="region of interest" description="Disordered" evidence="1">
    <location>
        <begin position="735"/>
        <end position="1142"/>
    </location>
</feature>
<dbReference type="Gene3D" id="3.10.450.50">
    <property type="match status" value="1"/>
</dbReference>
<dbReference type="InterPro" id="IPR029044">
    <property type="entry name" value="Nucleotide-diphossugar_trans"/>
</dbReference>
<dbReference type="Proteomes" id="UP001217918">
    <property type="component" value="Unassembled WGS sequence"/>
</dbReference>
<evidence type="ECO:0000259" key="2">
    <source>
        <dbReference type="Pfam" id="PF13632"/>
    </source>
</evidence>
<dbReference type="SUPFAM" id="SSF54427">
    <property type="entry name" value="NTF2-like"/>
    <property type="match status" value="1"/>
</dbReference>
<name>A0AAD9I972_9PEZI</name>
<proteinExistence type="predicted"/>
<dbReference type="PANTHER" id="PTHR36851">
    <property type="entry name" value="UNNAMED PRODUCT"/>
    <property type="match status" value="1"/>
</dbReference>
<dbReference type="InterPro" id="IPR032710">
    <property type="entry name" value="NTF2-like_dom_sf"/>
</dbReference>
<feature type="compositionally biased region" description="Gly residues" evidence="1">
    <location>
        <begin position="1098"/>
        <end position="1110"/>
    </location>
</feature>
<sequence length="1142" mass="125146">MSLFLWCTRRSGGLAMIAIITLSYWVISKEAEKQRHGYKYSQQDSLSAPNYVSEGAGFWVPVFAFYCLFIHLSEAGDLDEFYADADIAPDRVVHAIVIPNYKEEMDTLRETLEVLASHPQARNTYDVYLAMEQRENNVETKALTLVSEFIKKFRSIDFTLHPSDIPGEVAGKGSNAAWAARKLSEKYAAASRKDVIITGLDADSHLSSNYFALLTTMHMAYPETANTTLYGAPIIFDRNAHNVPAIVRVADVLWSAAGMSGLYSGSTIAPPTSVYSLPLELVDRVGGWDCDSEAIGEDLHMYLKCFFALNGNLTVRTVLSPVSQTNVSGGGSKKGYSGLVMDMRARYKQALRHMWGALDSGYAMRKLVELWQERKHTTRAFRPLHSSLNNTPDVYVPQPQHDASDPEAAPESGIFSDVTHDTLKDPNYERIIYLFHRLFEAHFLPVQMTVLVLASTLYSWVTEGIPDVHGVSWIFDVCNVLRTVGFIEVAFYLFLYESFHKVCLETREKEMELAGLSKEAAQQDMALQAAYKQFLAAPNSSALASDASLHYITTTTTHAGSTDIIKHLGTQRNQIKKKKENCLHVVEGNNAIAAEMETTLEFVISGGAYLPGLDDNFLTDRTVNLVVTHMVTFTPDGKIAQIRQSWDQGSLLKQLDVIGRTGRNWPIRDSKDQITLITQCAKSTGGATPAASSSSARNADQVVIRARGNSNNAIRDPHASLALFAPREDVDKLASPVVSPYAGSRPRQRDLGEILGDEPEGGESPGRDRTVISPYAGSNRPRQRDFVEILGDEPVDDDDGASPSRGRSGGPNKPVAPKIGAGKNFQPSRLFGADEEITETEEPERTASKDGMLKPDPRKFEHFDFADGSDPQDRPQPADKKPKATRHDSQWSFDDFTTPQKATASRKLHCNQDVRHWGNENDVVQDTPVKKPQQVKPRRDAETHFEFQDDGVPMAGGEPRPGRQRGESHNTGLHLYDNNLYNEDGSAPTAPGPVLGNITNLKDRRKDFDAHFTMTDEPCRNGNNGSGAAPGTEGGGGGGSSSSNAGKISDDRQKAVKMMESNWDASDDSPTAQKENSKPVGGGGKKTGDDRGISIAGDGMGGKKGSGRGWAIGDESDEEPAVRAKPGKTLGAAQKTSNFWDF</sequence>
<accession>A0AAD9I972</accession>
<reference evidence="3" key="1">
    <citation type="journal article" date="2023" name="Mol. Plant Microbe Interact.">
        <title>Elucidating the Obligate Nature and Biological Capacity of an Invasive Fungal Corn Pathogen.</title>
        <authorList>
            <person name="MacCready J.S."/>
            <person name="Roggenkamp E.M."/>
            <person name="Gdanetz K."/>
            <person name="Chilvers M.I."/>
        </authorList>
    </citation>
    <scope>NUCLEOTIDE SEQUENCE</scope>
    <source>
        <strain evidence="3">PM02</strain>
    </source>
</reference>